<sequence length="150" mass="15623">MTSANSTARTGLRRKIGAVVGVVAAAATGMTLLAAPASAGPNCASGYHCVFYSSLTSARHSYFNSDANFTNDTFNQVSGGAGYGQNVNDNTASASNSSTGGYESHYYLHINNNSFLFCVNPGSYVQYLPSGQRNEASSLQLTGTTSTPCY</sequence>
<keyword evidence="3" id="KW-1185">Reference proteome</keyword>
<dbReference type="RefSeq" id="WP_409120107.1">
    <property type="nucleotide sequence ID" value="NZ_JBJVNI010000001.1"/>
</dbReference>
<protein>
    <recommendedName>
        <fullName evidence="4">Peptidase inhibitor family I36</fullName>
    </recommendedName>
</protein>
<organism evidence="2 3">
    <name type="scientific">Streptomyces niveiscabiei</name>
    <dbReference type="NCBI Taxonomy" id="164115"/>
    <lineage>
        <taxon>Bacteria</taxon>
        <taxon>Bacillati</taxon>
        <taxon>Actinomycetota</taxon>
        <taxon>Actinomycetes</taxon>
        <taxon>Kitasatosporales</taxon>
        <taxon>Streptomycetaceae</taxon>
        <taxon>Streptomyces</taxon>
    </lineage>
</organism>
<feature type="signal peptide" evidence="1">
    <location>
        <begin position="1"/>
        <end position="39"/>
    </location>
</feature>
<keyword evidence="1" id="KW-0732">Signal</keyword>
<accession>A0ABW9HGY6</accession>
<evidence type="ECO:0000313" key="3">
    <source>
        <dbReference type="Proteomes" id="UP001631957"/>
    </source>
</evidence>
<evidence type="ECO:0000256" key="1">
    <source>
        <dbReference type="SAM" id="SignalP"/>
    </source>
</evidence>
<dbReference type="EMBL" id="JBJVNI010000001">
    <property type="protein sequence ID" value="MFM9607325.1"/>
    <property type="molecule type" value="Genomic_DNA"/>
</dbReference>
<name>A0ABW9HGY6_9ACTN</name>
<proteinExistence type="predicted"/>
<evidence type="ECO:0008006" key="4">
    <source>
        <dbReference type="Google" id="ProtNLM"/>
    </source>
</evidence>
<reference evidence="2 3" key="1">
    <citation type="submission" date="2024-12" db="EMBL/GenBank/DDBJ databases">
        <title>Forecasting of Potato common scab and diversities of Pathogenic streptomyces spp. in china.</title>
        <authorList>
            <person name="Handique U."/>
            <person name="Wu J."/>
        </authorList>
    </citation>
    <scope>NUCLEOTIDE SEQUENCE [LARGE SCALE GENOMIC DNA]</scope>
    <source>
        <strain evidence="2 3">ZRIMU1530</strain>
    </source>
</reference>
<comment type="caution">
    <text evidence="2">The sequence shown here is derived from an EMBL/GenBank/DDBJ whole genome shotgun (WGS) entry which is preliminary data.</text>
</comment>
<evidence type="ECO:0000313" key="2">
    <source>
        <dbReference type="EMBL" id="MFM9607325.1"/>
    </source>
</evidence>
<dbReference type="Proteomes" id="UP001631957">
    <property type="component" value="Unassembled WGS sequence"/>
</dbReference>
<gene>
    <name evidence="2" type="ORF">ACKI18_01220</name>
</gene>
<feature type="chain" id="PRO_5045970871" description="Peptidase inhibitor family I36" evidence="1">
    <location>
        <begin position="40"/>
        <end position="150"/>
    </location>
</feature>